<keyword evidence="4 6" id="KW-0689">Ribosomal protein</keyword>
<evidence type="ECO:0000256" key="5">
    <source>
        <dbReference type="ARBA" id="ARBA00023274"/>
    </source>
</evidence>
<dbReference type="GO" id="GO:1990904">
    <property type="term" value="C:ribonucleoprotein complex"/>
    <property type="evidence" value="ECO:0007669"/>
    <property type="project" value="UniProtKB-KW"/>
</dbReference>
<dbReference type="GO" id="GO:0005737">
    <property type="term" value="C:cytoplasm"/>
    <property type="evidence" value="ECO:0007669"/>
    <property type="project" value="UniProtKB-ARBA"/>
</dbReference>
<keyword evidence="3 6" id="KW-0694">RNA-binding</keyword>
<dbReference type="InterPro" id="IPR028909">
    <property type="entry name" value="bL21-like"/>
</dbReference>
<reference evidence="8 9" key="1">
    <citation type="journal article" date="2016" name="Nat. Commun.">
        <title>Thousands of microbial genomes shed light on interconnected biogeochemical processes in an aquifer system.</title>
        <authorList>
            <person name="Anantharaman K."/>
            <person name="Brown C.T."/>
            <person name="Hug L.A."/>
            <person name="Sharon I."/>
            <person name="Castelle C.J."/>
            <person name="Probst A.J."/>
            <person name="Thomas B.C."/>
            <person name="Singh A."/>
            <person name="Wilkins M.J."/>
            <person name="Karaoz U."/>
            <person name="Brodie E.L."/>
            <person name="Williams K.H."/>
            <person name="Hubbard S.S."/>
            <person name="Banfield J.F."/>
        </authorList>
    </citation>
    <scope>NUCLEOTIDE SEQUENCE [LARGE SCALE GENOMIC DNA]</scope>
</reference>
<comment type="subunit">
    <text evidence="6">Part of the 50S ribosomal subunit. Contacts protein L20.</text>
</comment>
<keyword evidence="5 6" id="KW-0687">Ribonucleoprotein</keyword>
<dbReference type="EMBL" id="MFSR01000045">
    <property type="protein sequence ID" value="OGI39575.1"/>
    <property type="molecule type" value="Genomic_DNA"/>
</dbReference>
<comment type="similarity">
    <text evidence="1 6 7">Belongs to the bacterial ribosomal protein bL21 family.</text>
</comment>
<dbReference type="Pfam" id="PF00829">
    <property type="entry name" value="Ribosomal_L21p"/>
    <property type="match status" value="1"/>
</dbReference>
<dbReference type="GO" id="GO:0019843">
    <property type="term" value="F:rRNA binding"/>
    <property type="evidence" value="ECO:0007669"/>
    <property type="project" value="UniProtKB-UniRule"/>
</dbReference>
<dbReference type="GO" id="GO:0006412">
    <property type="term" value="P:translation"/>
    <property type="evidence" value="ECO:0007669"/>
    <property type="project" value="UniProtKB-UniRule"/>
</dbReference>
<dbReference type="GO" id="GO:0005840">
    <property type="term" value="C:ribosome"/>
    <property type="evidence" value="ECO:0007669"/>
    <property type="project" value="UniProtKB-KW"/>
</dbReference>
<evidence type="ECO:0000256" key="1">
    <source>
        <dbReference type="ARBA" id="ARBA00008563"/>
    </source>
</evidence>
<evidence type="ECO:0000256" key="7">
    <source>
        <dbReference type="RuleBase" id="RU000562"/>
    </source>
</evidence>
<name>A0A1F6T3K4_9PROT</name>
<evidence type="ECO:0000256" key="6">
    <source>
        <dbReference type="HAMAP-Rule" id="MF_01363"/>
    </source>
</evidence>
<accession>A0A1F6T3K4</accession>
<keyword evidence="2 6" id="KW-0699">rRNA-binding</keyword>
<dbReference type="PANTHER" id="PTHR21349:SF0">
    <property type="entry name" value="LARGE RIBOSOMAL SUBUNIT PROTEIN BL21M"/>
    <property type="match status" value="1"/>
</dbReference>
<comment type="caution">
    <text evidence="8">The sequence shown here is derived from an EMBL/GenBank/DDBJ whole genome shotgun (WGS) entry which is preliminary data.</text>
</comment>
<evidence type="ECO:0000313" key="8">
    <source>
        <dbReference type="EMBL" id="OGI39575.1"/>
    </source>
</evidence>
<comment type="function">
    <text evidence="6 7">This protein binds to 23S rRNA in the presence of protein L20.</text>
</comment>
<dbReference type="AlphaFoldDB" id="A0A1F6T3K4"/>
<dbReference type="InterPro" id="IPR001787">
    <property type="entry name" value="Ribosomal_bL21"/>
</dbReference>
<protein>
    <recommendedName>
        <fullName evidence="6">Large ribosomal subunit protein bL21</fullName>
    </recommendedName>
</protein>
<evidence type="ECO:0000256" key="2">
    <source>
        <dbReference type="ARBA" id="ARBA00022730"/>
    </source>
</evidence>
<proteinExistence type="inferred from homology"/>
<organism evidence="8 9">
    <name type="scientific">Candidatus Muproteobacteria bacterium RBG_16_64_10</name>
    <dbReference type="NCBI Taxonomy" id="1817757"/>
    <lineage>
        <taxon>Bacteria</taxon>
        <taxon>Pseudomonadati</taxon>
        <taxon>Pseudomonadota</taxon>
        <taxon>Candidatus Muproteobacteria</taxon>
    </lineage>
</organism>
<dbReference type="SUPFAM" id="SSF141091">
    <property type="entry name" value="L21p-like"/>
    <property type="match status" value="1"/>
</dbReference>
<dbReference type="HAMAP" id="MF_01363">
    <property type="entry name" value="Ribosomal_bL21"/>
    <property type="match status" value="1"/>
</dbReference>
<dbReference type="InterPro" id="IPR018258">
    <property type="entry name" value="Ribosomal_bL21_CS"/>
</dbReference>
<gene>
    <name evidence="6" type="primary">rplU</name>
    <name evidence="8" type="ORF">A2V91_03590</name>
</gene>
<evidence type="ECO:0000256" key="4">
    <source>
        <dbReference type="ARBA" id="ARBA00022980"/>
    </source>
</evidence>
<dbReference type="PANTHER" id="PTHR21349">
    <property type="entry name" value="50S RIBOSOMAL PROTEIN L21"/>
    <property type="match status" value="1"/>
</dbReference>
<dbReference type="InterPro" id="IPR036164">
    <property type="entry name" value="bL21-like_sf"/>
</dbReference>
<dbReference type="Proteomes" id="UP000179334">
    <property type="component" value="Unassembled WGS sequence"/>
</dbReference>
<dbReference type="NCBIfam" id="TIGR00061">
    <property type="entry name" value="L21"/>
    <property type="match status" value="1"/>
</dbReference>
<sequence length="103" mass="11366">MYAVIESGGKQYRVSPGDVIRVEKLDAQAGEAIQLDRVLLVAGESGVQVGNPVLANTAVTATVKGHGRGEKIRVFKRRRRKHFRKTIGHRQDFTEIEITRIGG</sequence>
<dbReference type="PROSITE" id="PS01169">
    <property type="entry name" value="RIBOSOMAL_L21"/>
    <property type="match status" value="1"/>
</dbReference>
<evidence type="ECO:0000313" key="9">
    <source>
        <dbReference type="Proteomes" id="UP000179334"/>
    </source>
</evidence>
<dbReference type="GO" id="GO:0003735">
    <property type="term" value="F:structural constituent of ribosome"/>
    <property type="evidence" value="ECO:0007669"/>
    <property type="project" value="InterPro"/>
</dbReference>
<evidence type="ECO:0000256" key="3">
    <source>
        <dbReference type="ARBA" id="ARBA00022884"/>
    </source>
</evidence>